<evidence type="ECO:0000313" key="2">
    <source>
        <dbReference type="EMBL" id="PAV92773.1"/>
    </source>
</evidence>
<dbReference type="EMBL" id="LIAE01006022">
    <property type="protein sequence ID" value="PAV92773.1"/>
    <property type="molecule type" value="Genomic_DNA"/>
</dbReference>
<feature type="region of interest" description="Disordered" evidence="1">
    <location>
        <begin position="1"/>
        <end position="45"/>
    </location>
</feature>
<name>A0A2A2M2Z5_9BILA</name>
<evidence type="ECO:0000313" key="3">
    <source>
        <dbReference type="Proteomes" id="UP000218231"/>
    </source>
</evidence>
<sequence length="376" mass="40612">MGSDLPAQRTNSRQSLRHSLERGRVEAPHTKRRPDTSNVGPPRVAGCRGGGVVRDIAGRRGIARGRIAVRFQARCIVEDGAVVVERDRFRGCVARFGLGAAGGKAQCSEAEDGQQDGSLHVVLPLETGWRWNGWAAAVQGGADQRKEGAAGGRIGGVPFGMPLHAQHLAAAGARRYRLNEAIVRGDRLDGQAAAQPVDALLMHRIDADAAGAGRAGEPAIRGQLHVMAVVEQRIVITLPRATMVAAGMAGRSQRAAEQHVDLLQPAADAEDGLARLDHPSGKRQRDLVAAIIRHLIAWQRRAAIATGRDMTARSGEQQSVEHRGERVGIGGPRHRGHQQHGRLRQRRQRRDEAARDDLHRPRRDFVAAQHPYDGAA</sequence>
<feature type="compositionally biased region" description="Basic and acidic residues" evidence="1">
    <location>
        <begin position="18"/>
        <end position="35"/>
    </location>
</feature>
<accession>A0A2A2M2Z5</accession>
<feature type="compositionally biased region" description="Basic residues" evidence="1">
    <location>
        <begin position="332"/>
        <end position="348"/>
    </location>
</feature>
<proteinExistence type="predicted"/>
<protein>
    <submittedName>
        <fullName evidence="2">Uncharacterized protein</fullName>
    </submittedName>
</protein>
<reference evidence="2 3" key="1">
    <citation type="journal article" date="2017" name="Curr. Biol.">
        <title>Genome architecture and evolution of a unichromosomal asexual nematode.</title>
        <authorList>
            <person name="Fradin H."/>
            <person name="Zegar C."/>
            <person name="Gutwein M."/>
            <person name="Lucas J."/>
            <person name="Kovtun M."/>
            <person name="Corcoran D."/>
            <person name="Baugh L.R."/>
            <person name="Kiontke K."/>
            <person name="Gunsalus K."/>
            <person name="Fitch D.H."/>
            <person name="Piano F."/>
        </authorList>
    </citation>
    <scope>NUCLEOTIDE SEQUENCE [LARGE SCALE GENOMIC DNA]</scope>
    <source>
        <strain evidence="2">PF1309</strain>
    </source>
</reference>
<comment type="caution">
    <text evidence="2">The sequence shown here is derived from an EMBL/GenBank/DDBJ whole genome shotgun (WGS) entry which is preliminary data.</text>
</comment>
<evidence type="ECO:0000256" key="1">
    <source>
        <dbReference type="SAM" id="MobiDB-lite"/>
    </source>
</evidence>
<feature type="compositionally biased region" description="Basic and acidic residues" evidence="1">
    <location>
        <begin position="349"/>
        <end position="365"/>
    </location>
</feature>
<dbReference type="AlphaFoldDB" id="A0A2A2M2Z5"/>
<gene>
    <name evidence="2" type="ORF">WR25_10358</name>
</gene>
<organism evidence="2 3">
    <name type="scientific">Diploscapter pachys</name>
    <dbReference type="NCBI Taxonomy" id="2018661"/>
    <lineage>
        <taxon>Eukaryota</taxon>
        <taxon>Metazoa</taxon>
        <taxon>Ecdysozoa</taxon>
        <taxon>Nematoda</taxon>
        <taxon>Chromadorea</taxon>
        <taxon>Rhabditida</taxon>
        <taxon>Rhabditina</taxon>
        <taxon>Rhabditomorpha</taxon>
        <taxon>Rhabditoidea</taxon>
        <taxon>Rhabditidae</taxon>
        <taxon>Diploscapter</taxon>
    </lineage>
</organism>
<feature type="region of interest" description="Disordered" evidence="1">
    <location>
        <begin position="308"/>
        <end position="376"/>
    </location>
</feature>
<dbReference type="Proteomes" id="UP000218231">
    <property type="component" value="Unassembled WGS sequence"/>
</dbReference>
<keyword evidence="3" id="KW-1185">Reference proteome</keyword>